<name>K1SKT4_9ZZZZ</name>
<accession>K1SKT4</accession>
<comment type="caution">
    <text evidence="1">The sequence shown here is derived from an EMBL/GenBank/DDBJ whole genome shotgun (WGS) entry which is preliminary data.</text>
</comment>
<dbReference type="EMBL" id="AJWY01010270">
    <property type="protein sequence ID" value="EKC56004.1"/>
    <property type="molecule type" value="Genomic_DNA"/>
</dbReference>
<proteinExistence type="predicted"/>
<dbReference type="AlphaFoldDB" id="K1SKT4"/>
<protein>
    <submittedName>
        <fullName evidence="1">Uncharacterized protein</fullName>
    </submittedName>
</protein>
<organism evidence="1">
    <name type="scientific">human gut metagenome</name>
    <dbReference type="NCBI Taxonomy" id="408170"/>
    <lineage>
        <taxon>unclassified sequences</taxon>
        <taxon>metagenomes</taxon>
        <taxon>organismal metagenomes</taxon>
    </lineage>
</organism>
<sequence>MRILDFSNHDDAVQTSYAVDVSQRVEHEVLIGFHVPGIYLDLEIVITGGVVALRYLVDGLHGIHELLNQVMGMLFEPDIAEHDYVVPQLVMVYDGSISLDVSLAFQPLLPLEGGRRGEVYSCSKFLHGESGVLLQ</sequence>
<reference evidence="1" key="1">
    <citation type="journal article" date="2013" name="Environ. Microbiol.">
        <title>Microbiota from the distal guts of lean and obese adolescents exhibit partial functional redundancy besides clear differences in community structure.</title>
        <authorList>
            <person name="Ferrer M."/>
            <person name="Ruiz A."/>
            <person name="Lanza F."/>
            <person name="Haange S.B."/>
            <person name="Oberbach A."/>
            <person name="Till H."/>
            <person name="Bargiela R."/>
            <person name="Campoy C."/>
            <person name="Segura M.T."/>
            <person name="Richter M."/>
            <person name="von Bergen M."/>
            <person name="Seifert J."/>
            <person name="Suarez A."/>
        </authorList>
    </citation>
    <scope>NUCLEOTIDE SEQUENCE</scope>
</reference>
<gene>
    <name evidence="1" type="ORF">LEA_15054</name>
</gene>
<evidence type="ECO:0000313" key="1">
    <source>
        <dbReference type="EMBL" id="EKC56004.1"/>
    </source>
</evidence>